<feature type="compositionally biased region" description="Acidic residues" evidence="2">
    <location>
        <begin position="283"/>
        <end position="293"/>
    </location>
</feature>
<dbReference type="InterPro" id="IPR051731">
    <property type="entry name" value="DENND11/AVL9_GEFs"/>
</dbReference>
<dbReference type="AlphaFoldDB" id="A0AAV5RBN9"/>
<evidence type="ECO:0000259" key="3">
    <source>
        <dbReference type="PROSITE" id="PS50211"/>
    </source>
</evidence>
<evidence type="ECO:0000313" key="5">
    <source>
        <dbReference type="Proteomes" id="UP001378960"/>
    </source>
</evidence>
<feature type="compositionally biased region" description="Basic and acidic residues" evidence="2">
    <location>
        <begin position="224"/>
        <end position="241"/>
    </location>
</feature>
<accession>A0AAV5RBN9</accession>
<evidence type="ECO:0000313" key="4">
    <source>
        <dbReference type="EMBL" id="GMM48651.1"/>
    </source>
</evidence>
<feature type="region of interest" description="Disordered" evidence="2">
    <location>
        <begin position="882"/>
        <end position="923"/>
    </location>
</feature>
<dbReference type="PANTHER" id="PTHR31017:SF1">
    <property type="entry name" value="LATE SECRETORY PATHWAY PROTEIN AVL9 HOMOLOG"/>
    <property type="match status" value="1"/>
</dbReference>
<comment type="caution">
    <text evidence="4">The sequence shown here is derived from an EMBL/GenBank/DDBJ whole genome shotgun (WGS) entry which is preliminary data.</text>
</comment>
<dbReference type="InterPro" id="IPR018307">
    <property type="entry name" value="ABL9/DENND6_dom"/>
</dbReference>
<evidence type="ECO:0000256" key="1">
    <source>
        <dbReference type="ARBA" id="ARBA00038178"/>
    </source>
</evidence>
<dbReference type="InterPro" id="IPR037516">
    <property type="entry name" value="Tripartite_DENN"/>
</dbReference>
<comment type="similarity">
    <text evidence="1">Belongs to the AVL9 family.</text>
</comment>
<dbReference type="GO" id="GO:0005737">
    <property type="term" value="C:cytoplasm"/>
    <property type="evidence" value="ECO:0007669"/>
    <property type="project" value="TreeGrafter"/>
</dbReference>
<feature type="compositionally biased region" description="Polar residues" evidence="2">
    <location>
        <begin position="149"/>
        <end position="159"/>
    </location>
</feature>
<dbReference type="EMBL" id="BTGB01000009">
    <property type="protein sequence ID" value="GMM48651.1"/>
    <property type="molecule type" value="Genomic_DNA"/>
</dbReference>
<sequence>MAKKSKGGKKAKAKNNQQKEKVEYEIVPEDNDATFVVGDSGDEDEIISQKDNNLNGNDIENDNSIEDENIESQVDELSSDKEEEQEDSNVNETPVSLDEHEINILESTQNLSPEISGIADELTEKKNEEEDNEDNEGTHITTLKDDNQGLLTKNETSQENSEDDKTEKVLKVSSDHESTKDEIEEEENLNQNVEPVVKVTDPVIENDTETHVEEYTKNNNESIEDTKEILSEKSTEGHNQKESFSNESAEKDNEILSEDPVNEEVEEPETTRNEENEIKELESTEETELEVNEEPSSMSRTSSKKADSIISFKHDENTIINYNETEDQITEKISLNDPTPLTNEELEILQSKFIYGLAVVNFDHIKGPELTYWLDDDIIKVNEDDEQKENKVIDEKIDKYSKIWPYLAFQALPDGVHMFDETFTQFTLSYDEKYQRETNDEGEMTTLFGCACIRQIDSSLIKPDEDVKRSVVQKSIILITRCPIPIQLREKLSIICKSWFEQYDFDDVSILKLFYQDISRNYNENGFIIQDDELFGQTNVESSKKIIKEGEILMGFNFQDIVIKLRRNLLVLFKLLIMGNKRILIFSKDLNLLSNTQYVLIGLIANLIVQLERSGYPKSKENERVKSQSLKSSDRSSVLKFLGLPLNIFGNGSFFQPYLTLQQLTYLDKEGVESFLVGSSNDIILERKNEWFDAVLYLDEKDNSLLNSIGFLNLGCKLEIVNKSLKDKLTLSWDDKKFIDYIIDSVEKHKRENKDHVEIPESKTINSNSSIDNGNYKGGDDFIRSLFEDYLIGFLSSIKYDEFLKNEHERGFDQITENLKLDLFENCIGKFNIKYVETFKESKVFKEWNSITEDELFNFFEPRHIHGDEKLKKEEVEDPIISKHLEEDKPEEEAKKESPKEDTVEIELPKEGDNEEPPVKERKDEKILNDIKWFFKKGEDGGAEKIRSLFSWK</sequence>
<organism evidence="4 5">
    <name type="scientific">Pichia kluyveri</name>
    <name type="common">Yeast</name>
    <dbReference type="NCBI Taxonomy" id="36015"/>
    <lineage>
        <taxon>Eukaryota</taxon>
        <taxon>Fungi</taxon>
        <taxon>Dikarya</taxon>
        <taxon>Ascomycota</taxon>
        <taxon>Saccharomycotina</taxon>
        <taxon>Pichiomycetes</taxon>
        <taxon>Pichiales</taxon>
        <taxon>Pichiaceae</taxon>
        <taxon>Pichia</taxon>
    </lineage>
</organism>
<feature type="compositionally biased region" description="Acidic residues" evidence="2">
    <location>
        <begin position="255"/>
        <end position="268"/>
    </location>
</feature>
<name>A0AAV5RBN9_PICKL</name>
<dbReference type="PANTHER" id="PTHR31017">
    <property type="entry name" value="LATE SECRETORY PATHWAY PROTEIN AVL9-RELATED"/>
    <property type="match status" value="1"/>
</dbReference>
<feature type="compositionally biased region" description="Basic and acidic residues" evidence="2">
    <location>
        <begin position="269"/>
        <end position="282"/>
    </location>
</feature>
<proteinExistence type="inferred from homology"/>
<protein>
    <submittedName>
        <fullName evidence="4">Avl9 protein</fullName>
    </submittedName>
</protein>
<feature type="compositionally biased region" description="Basic residues" evidence="2">
    <location>
        <begin position="1"/>
        <end position="13"/>
    </location>
</feature>
<feature type="compositionally biased region" description="Basic and acidic residues" evidence="2">
    <location>
        <begin position="163"/>
        <end position="181"/>
    </location>
</feature>
<reference evidence="4 5" key="1">
    <citation type="journal article" date="2023" name="Elife">
        <title>Identification of key yeast species and microbe-microbe interactions impacting larval growth of Drosophila in the wild.</title>
        <authorList>
            <person name="Mure A."/>
            <person name="Sugiura Y."/>
            <person name="Maeda R."/>
            <person name="Honda K."/>
            <person name="Sakurai N."/>
            <person name="Takahashi Y."/>
            <person name="Watada M."/>
            <person name="Katoh T."/>
            <person name="Gotoh A."/>
            <person name="Gotoh Y."/>
            <person name="Taniguchi I."/>
            <person name="Nakamura K."/>
            <person name="Hayashi T."/>
            <person name="Katayama T."/>
            <person name="Uemura T."/>
            <person name="Hattori Y."/>
        </authorList>
    </citation>
    <scope>NUCLEOTIDE SEQUENCE [LARGE SCALE GENOMIC DNA]</scope>
    <source>
        <strain evidence="4 5">PK-24</strain>
    </source>
</reference>
<dbReference type="Pfam" id="PF09794">
    <property type="entry name" value="Avl9"/>
    <property type="match status" value="1"/>
</dbReference>
<feature type="region of interest" description="Disordered" evidence="2">
    <location>
        <begin position="1"/>
        <end position="305"/>
    </location>
</feature>
<feature type="domain" description="UDENN" evidence="3">
    <location>
        <begin position="355"/>
        <end position="866"/>
    </location>
</feature>
<feature type="compositionally biased region" description="Acidic residues" evidence="2">
    <location>
        <begin position="59"/>
        <end position="74"/>
    </location>
</feature>
<keyword evidence="5" id="KW-1185">Reference proteome</keyword>
<dbReference type="PROSITE" id="PS50211">
    <property type="entry name" value="DENN"/>
    <property type="match status" value="1"/>
</dbReference>
<gene>
    <name evidence="4" type="ORF">DAPK24_052490</name>
</gene>
<dbReference type="Proteomes" id="UP001378960">
    <property type="component" value="Unassembled WGS sequence"/>
</dbReference>
<evidence type="ECO:0000256" key="2">
    <source>
        <dbReference type="SAM" id="MobiDB-lite"/>
    </source>
</evidence>